<evidence type="ECO:0000256" key="1">
    <source>
        <dbReference type="SAM" id="MobiDB-lite"/>
    </source>
</evidence>
<accession>A0A5M9JZK3</accession>
<organism evidence="2 3">
    <name type="scientific">Monilinia fructicola</name>
    <name type="common">Brown rot fungus</name>
    <name type="synonym">Ciboria fructicola</name>
    <dbReference type="NCBI Taxonomy" id="38448"/>
    <lineage>
        <taxon>Eukaryota</taxon>
        <taxon>Fungi</taxon>
        <taxon>Dikarya</taxon>
        <taxon>Ascomycota</taxon>
        <taxon>Pezizomycotina</taxon>
        <taxon>Leotiomycetes</taxon>
        <taxon>Helotiales</taxon>
        <taxon>Sclerotiniaceae</taxon>
        <taxon>Monilinia</taxon>
    </lineage>
</organism>
<comment type="caution">
    <text evidence="2">The sequence shown here is derived from an EMBL/GenBank/DDBJ whole genome shotgun (WGS) entry which is preliminary data.</text>
</comment>
<feature type="region of interest" description="Disordered" evidence="1">
    <location>
        <begin position="1"/>
        <end position="37"/>
    </location>
</feature>
<name>A0A5M9JZK3_MONFR</name>
<dbReference type="Proteomes" id="UP000322873">
    <property type="component" value="Unassembled WGS sequence"/>
</dbReference>
<feature type="compositionally biased region" description="Polar residues" evidence="1">
    <location>
        <begin position="1"/>
        <end position="10"/>
    </location>
</feature>
<sequence>MPQSLSSSMQGYCGSDKAVEEAKPHVHASASQQPRLPPFPSYNLGQFLSVEGAPPLGFRAPIPIAERIDDAKNRVKKRARLKKIPCHTSRAT</sequence>
<proteinExistence type="predicted"/>
<dbReference type="EMBL" id="VICG01000002">
    <property type="protein sequence ID" value="KAA8574974.1"/>
    <property type="molecule type" value="Genomic_DNA"/>
</dbReference>
<dbReference type="VEuPathDB" id="FungiDB:MFRU_002g03830"/>
<dbReference type="AlphaFoldDB" id="A0A5M9JZK3"/>
<protein>
    <submittedName>
        <fullName evidence="2">Uncharacterized protein</fullName>
    </submittedName>
</protein>
<keyword evidence="3" id="KW-1185">Reference proteome</keyword>
<evidence type="ECO:0000313" key="2">
    <source>
        <dbReference type="EMBL" id="KAA8574974.1"/>
    </source>
</evidence>
<evidence type="ECO:0000313" key="3">
    <source>
        <dbReference type="Proteomes" id="UP000322873"/>
    </source>
</evidence>
<reference evidence="2 3" key="1">
    <citation type="submission" date="2019-06" db="EMBL/GenBank/DDBJ databases">
        <title>Genome Sequence of the Brown Rot Fungal Pathogen Monilinia fructicola.</title>
        <authorList>
            <person name="De Miccolis Angelini R.M."/>
            <person name="Landi L."/>
            <person name="Abate D."/>
            <person name="Pollastro S."/>
            <person name="Romanazzi G."/>
            <person name="Faretra F."/>
        </authorList>
    </citation>
    <scope>NUCLEOTIDE SEQUENCE [LARGE SCALE GENOMIC DNA]</scope>
    <source>
        <strain evidence="2 3">Mfrc123</strain>
    </source>
</reference>
<gene>
    <name evidence="2" type="ORF">EYC84_004202</name>
</gene>